<keyword evidence="11" id="KW-1185">Reference proteome</keyword>
<evidence type="ECO:0000256" key="8">
    <source>
        <dbReference type="SAM" id="SignalP"/>
    </source>
</evidence>
<keyword evidence="8" id="KW-0732">Signal</keyword>
<feature type="domain" description="Beta-lactamase class A catalytic" evidence="9">
    <location>
        <begin position="55"/>
        <end position="271"/>
    </location>
</feature>
<dbReference type="Pfam" id="PF13354">
    <property type="entry name" value="Beta-lactamase2"/>
    <property type="match status" value="1"/>
</dbReference>
<dbReference type="Gene3D" id="3.40.710.10">
    <property type="entry name" value="DD-peptidase/beta-lactamase superfamily"/>
    <property type="match status" value="1"/>
</dbReference>
<dbReference type="PANTHER" id="PTHR35333">
    <property type="entry name" value="BETA-LACTAMASE"/>
    <property type="match status" value="1"/>
</dbReference>
<evidence type="ECO:0000313" key="11">
    <source>
        <dbReference type="Proteomes" id="UP000198654"/>
    </source>
</evidence>
<sequence>MKLILTRRRFAVMVGALLAGSLIAYSSIASATNKTGKGLLEKLVEIEERLDARIGVAVLDIQTGRRWEYRADERFPMTSTFKALACGAVLARVDAGQEDLDRRIRIEASDIVTYSPVTENHVGEEMTLGELCKATITTSDNTAGNLILETLDGPSGVTEFARSLGDSMTRLDRWETELNEATPGDPRDTTTPNAMTANLHKLVLGDTLSQQSRDQLTTWLVANKTGDEKLRAGLPNDWRVGDKTGGGNHGTTNDVAVIWPPGREPLIVSVYITQTKASVDERNAAIADIGRAIHRELTD</sequence>
<evidence type="ECO:0000313" key="10">
    <source>
        <dbReference type="EMBL" id="SDM29144.1"/>
    </source>
</evidence>
<keyword evidence="4 6" id="KW-0378">Hydrolase</keyword>
<gene>
    <name evidence="10" type="ORF">SAMN05661010_03856</name>
</gene>
<feature type="region of interest" description="Disordered" evidence="7">
    <location>
        <begin position="232"/>
        <end position="254"/>
    </location>
</feature>
<dbReference type="EC" id="3.5.2.6" evidence="3 6"/>
<evidence type="ECO:0000259" key="9">
    <source>
        <dbReference type="Pfam" id="PF13354"/>
    </source>
</evidence>
<keyword evidence="5 6" id="KW-0046">Antibiotic resistance</keyword>
<dbReference type="PROSITE" id="PS00146">
    <property type="entry name" value="BETA_LACTAMASE_A"/>
    <property type="match status" value="1"/>
</dbReference>
<dbReference type="InterPro" id="IPR012338">
    <property type="entry name" value="Beta-lactam/transpept-like"/>
</dbReference>
<dbReference type="STRING" id="119000.SAMN05661010_03856"/>
<dbReference type="SUPFAM" id="SSF56601">
    <property type="entry name" value="beta-lactamase/transpeptidase-like"/>
    <property type="match status" value="1"/>
</dbReference>
<dbReference type="GO" id="GO:0046677">
    <property type="term" value="P:response to antibiotic"/>
    <property type="evidence" value="ECO:0007669"/>
    <property type="project" value="UniProtKB-UniRule"/>
</dbReference>
<organism evidence="10 11">
    <name type="scientific">Modicisalibacter muralis</name>
    <dbReference type="NCBI Taxonomy" id="119000"/>
    <lineage>
        <taxon>Bacteria</taxon>
        <taxon>Pseudomonadati</taxon>
        <taxon>Pseudomonadota</taxon>
        <taxon>Gammaproteobacteria</taxon>
        <taxon>Oceanospirillales</taxon>
        <taxon>Halomonadaceae</taxon>
        <taxon>Modicisalibacter</taxon>
    </lineage>
</organism>
<evidence type="ECO:0000256" key="3">
    <source>
        <dbReference type="ARBA" id="ARBA00012865"/>
    </source>
</evidence>
<comment type="catalytic activity">
    <reaction evidence="1 6">
        <text>a beta-lactam + H2O = a substituted beta-amino acid</text>
        <dbReference type="Rhea" id="RHEA:20401"/>
        <dbReference type="ChEBI" id="CHEBI:15377"/>
        <dbReference type="ChEBI" id="CHEBI:35627"/>
        <dbReference type="ChEBI" id="CHEBI:140347"/>
        <dbReference type="EC" id="3.5.2.6"/>
    </reaction>
</comment>
<dbReference type="InterPro" id="IPR045155">
    <property type="entry name" value="Beta-lactam_cat"/>
</dbReference>
<dbReference type="NCBIfam" id="NF033103">
    <property type="entry name" value="bla_class_A"/>
    <property type="match status" value="1"/>
</dbReference>
<dbReference type="GO" id="GO:0008800">
    <property type="term" value="F:beta-lactamase activity"/>
    <property type="evidence" value="ECO:0007669"/>
    <property type="project" value="UniProtKB-UniRule"/>
</dbReference>
<dbReference type="AlphaFoldDB" id="A0A1G9S152"/>
<evidence type="ECO:0000256" key="4">
    <source>
        <dbReference type="ARBA" id="ARBA00022801"/>
    </source>
</evidence>
<feature type="signal peptide" evidence="8">
    <location>
        <begin position="1"/>
        <end position="31"/>
    </location>
</feature>
<evidence type="ECO:0000256" key="1">
    <source>
        <dbReference type="ARBA" id="ARBA00001526"/>
    </source>
</evidence>
<dbReference type="EMBL" id="FNGI01000018">
    <property type="protein sequence ID" value="SDM29144.1"/>
    <property type="molecule type" value="Genomic_DNA"/>
</dbReference>
<reference evidence="10 11" key="1">
    <citation type="submission" date="2016-10" db="EMBL/GenBank/DDBJ databases">
        <authorList>
            <person name="de Groot N.N."/>
        </authorList>
    </citation>
    <scope>NUCLEOTIDE SEQUENCE [LARGE SCALE GENOMIC DNA]</scope>
    <source>
        <strain evidence="10 11">DSM 14789</strain>
    </source>
</reference>
<comment type="similarity">
    <text evidence="2 6">Belongs to the class-A beta-lactamase family.</text>
</comment>
<evidence type="ECO:0000256" key="7">
    <source>
        <dbReference type="SAM" id="MobiDB-lite"/>
    </source>
</evidence>
<evidence type="ECO:0000256" key="5">
    <source>
        <dbReference type="ARBA" id="ARBA00023251"/>
    </source>
</evidence>
<dbReference type="PRINTS" id="PR00118">
    <property type="entry name" value="BLACTAMASEA"/>
</dbReference>
<evidence type="ECO:0000256" key="2">
    <source>
        <dbReference type="ARBA" id="ARBA00009009"/>
    </source>
</evidence>
<dbReference type="GO" id="GO:0030655">
    <property type="term" value="P:beta-lactam antibiotic catabolic process"/>
    <property type="evidence" value="ECO:0007669"/>
    <property type="project" value="InterPro"/>
</dbReference>
<dbReference type="Proteomes" id="UP000198654">
    <property type="component" value="Unassembled WGS sequence"/>
</dbReference>
<accession>A0A1G9S152</accession>
<feature type="chain" id="PRO_5011438552" description="Beta-lactamase" evidence="8">
    <location>
        <begin position="32"/>
        <end position="299"/>
    </location>
</feature>
<proteinExistence type="inferred from homology"/>
<dbReference type="InterPro" id="IPR000871">
    <property type="entry name" value="Beta-lactam_class-A"/>
</dbReference>
<evidence type="ECO:0000256" key="6">
    <source>
        <dbReference type="RuleBase" id="RU361140"/>
    </source>
</evidence>
<protein>
    <recommendedName>
        <fullName evidence="3 6">Beta-lactamase</fullName>
        <ecNumber evidence="3 6">3.5.2.6</ecNumber>
    </recommendedName>
</protein>
<name>A0A1G9S152_9GAMM</name>
<dbReference type="InterPro" id="IPR023650">
    <property type="entry name" value="Beta-lactam_class-A_AS"/>
</dbReference>
<dbReference type="PANTHER" id="PTHR35333:SF3">
    <property type="entry name" value="BETA-LACTAMASE-TYPE TRANSPEPTIDASE FOLD CONTAINING PROTEIN"/>
    <property type="match status" value="1"/>
</dbReference>